<dbReference type="InterPro" id="IPR028098">
    <property type="entry name" value="Glyco_trans_4-like_N"/>
</dbReference>
<gene>
    <name evidence="2" type="ORF">FLP08_06395</name>
</gene>
<keyword evidence="2" id="KW-0808">Transferase</keyword>
<accession>A0A7K1LN16</accession>
<evidence type="ECO:0000313" key="2">
    <source>
        <dbReference type="EMBL" id="MUP42196.1"/>
    </source>
</evidence>
<protein>
    <submittedName>
        <fullName evidence="2">Glycosyltransferase family 4 protein</fullName>
    </submittedName>
</protein>
<dbReference type="PANTHER" id="PTHR12526">
    <property type="entry name" value="GLYCOSYLTRANSFERASE"/>
    <property type="match status" value="1"/>
</dbReference>
<sequence length="381" mass="43229">MIKKTFCFIQQNHISERGGGAEVQALYLSQQLAKSGFIVNYICRSISSQKAFTKSIIDDVVVHWLPNKPLHSIANLRLIYKTLVKIDPDYIVERMSSSFGLSAILYKNDHQKFIWICTDNNAPRRFKNIRNSFQKLNFAKIVYNFPASLSSDFARQIAIKYADVAFTQNNVQENILLQQFGKKSQRMVSGHPRPEVVIQPEKRFHLRTVLWCGNLGSHKRPELFIELARIFEKSDLKFLMVGGHSDVSYCKSLFKNKPSNLDLTGQVSFGKALEYFDEAAILINTSTSEGFSNTYIQAWLRGIPTIVMGADPDNVIEKNNLGYDIDTIEAAAKKISLLLGEEDAYSAISKNVQSYANLNHTIEVMVENFLRQINENSALPK</sequence>
<dbReference type="CDD" id="cd03801">
    <property type="entry name" value="GT4_PimA-like"/>
    <property type="match status" value="1"/>
</dbReference>
<reference evidence="2 3" key="1">
    <citation type="submission" date="2019-07" db="EMBL/GenBank/DDBJ databases">
        <title>Gramella aestuarii sp. nov., isolated from a tidal flat, and emended description of Gramella echinicola.</title>
        <authorList>
            <person name="Liu L."/>
        </authorList>
    </citation>
    <scope>NUCLEOTIDE SEQUENCE [LARGE SCALE GENOMIC DNA]</scope>
    <source>
        <strain evidence="2 3">BS12</strain>
    </source>
</reference>
<dbReference type="OrthoDB" id="1116389at2"/>
<keyword evidence="3" id="KW-1185">Reference proteome</keyword>
<dbReference type="Proteomes" id="UP000460416">
    <property type="component" value="Unassembled WGS sequence"/>
</dbReference>
<dbReference type="PANTHER" id="PTHR12526:SF630">
    <property type="entry name" value="GLYCOSYLTRANSFERASE"/>
    <property type="match status" value="1"/>
</dbReference>
<dbReference type="Pfam" id="PF13692">
    <property type="entry name" value="Glyco_trans_1_4"/>
    <property type="match status" value="1"/>
</dbReference>
<proteinExistence type="predicted"/>
<comment type="caution">
    <text evidence="2">The sequence shown here is derived from an EMBL/GenBank/DDBJ whole genome shotgun (WGS) entry which is preliminary data.</text>
</comment>
<organism evidence="2 3">
    <name type="scientific">Christiangramia aestuarii</name>
    <dbReference type="NCBI Taxonomy" id="1028746"/>
    <lineage>
        <taxon>Bacteria</taxon>
        <taxon>Pseudomonadati</taxon>
        <taxon>Bacteroidota</taxon>
        <taxon>Flavobacteriia</taxon>
        <taxon>Flavobacteriales</taxon>
        <taxon>Flavobacteriaceae</taxon>
        <taxon>Christiangramia</taxon>
    </lineage>
</organism>
<dbReference type="RefSeq" id="WP_156275161.1">
    <property type="nucleotide sequence ID" value="NZ_BAABGI010000001.1"/>
</dbReference>
<name>A0A7K1LN16_9FLAO</name>
<dbReference type="GO" id="GO:0016757">
    <property type="term" value="F:glycosyltransferase activity"/>
    <property type="evidence" value="ECO:0007669"/>
    <property type="project" value="UniProtKB-ARBA"/>
</dbReference>
<evidence type="ECO:0000313" key="3">
    <source>
        <dbReference type="Proteomes" id="UP000460416"/>
    </source>
</evidence>
<dbReference type="SUPFAM" id="SSF53756">
    <property type="entry name" value="UDP-Glycosyltransferase/glycogen phosphorylase"/>
    <property type="match status" value="1"/>
</dbReference>
<dbReference type="AlphaFoldDB" id="A0A7K1LN16"/>
<dbReference type="Gene3D" id="3.40.50.2000">
    <property type="entry name" value="Glycogen Phosphorylase B"/>
    <property type="match status" value="2"/>
</dbReference>
<evidence type="ECO:0000259" key="1">
    <source>
        <dbReference type="Pfam" id="PF13439"/>
    </source>
</evidence>
<dbReference type="EMBL" id="VJVW01000002">
    <property type="protein sequence ID" value="MUP42196.1"/>
    <property type="molecule type" value="Genomic_DNA"/>
</dbReference>
<feature type="domain" description="Glycosyltransferase subfamily 4-like N-terminal" evidence="1">
    <location>
        <begin position="19"/>
        <end position="117"/>
    </location>
</feature>
<dbReference type="Pfam" id="PF13439">
    <property type="entry name" value="Glyco_transf_4"/>
    <property type="match status" value="1"/>
</dbReference>